<evidence type="ECO:0000256" key="7">
    <source>
        <dbReference type="PIRNR" id="PIRNR000077"/>
    </source>
</evidence>
<dbReference type="PANTHER" id="PTHR45663">
    <property type="entry name" value="GEO12009P1"/>
    <property type="match status" value="1"/>
</dbReference>
<dbReference type="FunFam" id="3.40.30.10:FF:000001">
    <property type="entry name" value="Thioredoxin"/>
    <property type="match status" value="1"/>
</dbReference>
<name>A0A401ZHH0_9CHLR</name>
<protein>
    <recommendedName>
        <fullName evidence="6 7">Thioredoxin</fullName>
    </recommendedName>
</protein>
<dbReference type="AlphaFoldDB" id="A0A401ZHH0"/>
<dbReference type="Gene3D" id="3.40.30.10">
    <property type="entry name" value="Glutaredoxin"/>
    <property type="match status" value="1"/>
</dbReference>
<dbReference type="PROSITE" id="PS00194">
    <property type="entry name" value="THIOREDOXIN_1"/>
    <property type="match status" value="1"/>
</dbReference>
<feature type="active site" description="Nucleophile" evidence="8">
    <location>
        <position position="34"/>
    </location>
</feature>
<dbReference type="GO" id="GO:0005829">
    <property type="term" value="C:cytosol"/>
    <property type="evidence" value="ECO:0007669"/>
    <property type="project" value="TreeGrafter"/>
</dbReference>
<dbReference type="InterPro" id="IPR005746">
    <property type="entry name" value="Thioredoxin"/>
</dbReference>
<feature type="disulfide bond" description="Redox-active" evidence="9">
    <location>
        <begin position="34"/>
        <end position="37"/>
    </location>
</feature>
<keyword evidence="3" id="KW-0249">Electron transport</keyword>
<dbReference type="InterPro" id="IPR017937">
    <property type="entry name" value="Thioredoxin_CS"/>
</dbReference>
<keyword evidence="5 9" id="KW-0676">Redox-active center</keyword>
<proteinExistence type="inferred from homology"/>
<evidence type="ECO:0000259" key="10">
    <source>
        <dbReference type="PROSITE" id="PS51352"/>
    </source>
</evidence>
<dbReference type="InterPro" id="IPR013766">
    <property type="entry name" value="Thioredoxin_domain"/>
</dbReference>
<keyword evidence="2" id="KW-0813">Transport</keyword>
<evidence type="ECO:0000256" key="5">
    <source>
        <dbReference type="ARBA" id="ARBA00023284"/>
    </source>
</evidence>
<evidence type="ECO:0000256" key="9">
    <source>
        <dbReference type="PIRSR" id="PIRSR000077-4"/>
    </source>
</evidence>
<dbReference type="GO" id="GO:0015035">
    <property type="term" value="F:protein-disulfide reductase activity"/>
    <property type="evidence" value="ECO:0007669"/>
    <property type="project" value="UniProtKB-UniRule"/>
</dbReference>
<gene>
    <name evidence="11" type="primary">trxA</name>
    <name evidence="11" type="ORF">KDAU_36600</name>
</gene>
<dbReference type="InterPro" id="IPR036249">
    <property type="entry name" value="Thioredoxin-like_sf"/>
</dbReference>
<dbReference type="CDD" id="cd02947">
    <property type="entry name" value="TRX_family"/>
    <property type="match status" value="1"/>
</dbReference>
<dbReference type="PANTHER" id="PTHR45663:SF11">
    <property type="entry name" value="GEO12009P1"/>
    <property type="match status" value="1"/>
</dbReference>
<comment type="caution">
    <text evidence="11">The sequence shown here is derived from an EMBL/GenBank/DDBJ whole genome shotgun (WGS) entry which is preliminary data.</text>
</comment>
<accession>A0A401ZHH0</accession>
<feature type="site" description="Contributes to redox potential value" evidence="8">
    <location>
        <position position="35"/>
    </location>
</feature>
<dbReference type="OrthoDB" id="9790390at2"/>
<feature type="site" description="Contributes to redox potential value" evidence="8">
    <location>
        <position position="36"/>
    </location>
</feature>
<dbReference type="EMBL" id="BIFQ01000001">
    <property type="protein sequence ID" value="GCE06331.1"/>
    <property type="molecule type" value="Genomic_DNA"/>
</dbReference>
<dbReference type="PRINTS" id="PR00421">
    <property type="entry name" value="THIOREDOXIN"/>
</dbReference>
<dbReference type="GO" id="GO:0045454">
    <property type="term" value="P:cell redox homeostasis"/>
    <property type="evidence" value="ECO:0007669"/>
    <property type="project" value="TreeGrafter"/>
</dbReference>
<feature type="domain" description="Thioredoxin" evidence="10">
    <location>
        <begin position="1"/>
        <end position="109"/>
    </location>
</feature>
<dbReference type="Proteomes" id="UP000287224">
    <property type="component" value="Unassembled WGS sequence"/>
</dbReference>
<feature type="active site" description="Nucleophile" evidence="8">
    <location>
        <position position="37"/>
    </location>
</feature>
<evidence type="ECO:0000256" key="1">
    <source>
        <dbReference type="ARBA" id="ARBA00008987"/>
    </source>
</evidence>
<dbReference type="SUPFAM" id="SSF52833">
    <property type="entry name" value="Thioredoxin-like"/>
    <property type="match status" value="1"/>
</dbReference>
<dbReference type="RefSeq" id="WP_126597287.1">
    <property type="nucleotide sequence ID" value="NZ_BIFQ01000001.1"/>
</dbReference>
<sequence>MENANLFHVGDQDFEAKVLKSSTPTIVDFWAAWCGPCRNIAPVFERLSTEYQGKLQFAKMDIDEHGLTPSRLGIQAIPTLMIFKDGQAIGRLVGPNPSRLKNEIDRVLAENGIQVA</sequence>
<evidence type="ECO:0000256" key="8">
    <source>
        <dbReference type="PIRSR" id="PIRSR000077-1"/>
    </source>
</evidence>
<organism evidence="11 12">
    <name type="scientific">Dictyobacter aurantiacus</name>
    <dbReference type="NCBI Taxonomy" id="1936993"/>
    <lineage>
        <taxon>Bacteria</taxon>
        <taxon>Bacillati</taxon>
        <taxon>Chloroflexota</taxon>
        <taxon>Ktedonobacteria</taxon>
        <taxon>Ktedonobacterales</taxon>
        <taxon>Dictyobacteraceae</taxon>
        <taxon>Dictyobacter</taxon>
    </lineage>
</organism>
<keyword evidence="12" id="KW-1185">Reference proteome</keyword>
<reference evidence="12" key="1">
    <citation type="submission" date="2018-12" db="EMBL/GenBank/DDBJ databases">
        <title>Tengunoibacter tsumagoiensis gen. nov., sp. nov., Dictyobacter kobayashii sp. nov., D. alpinus sp. nov., and D. joshuensis sp. nov. and description of Dictyobacteraceae fam. nov. within the order Ktedonobacterales isolated from Tengu-no-mugimeshi.</title>
        <authorList>
            <person name="Wang C.M."/>
            <person name="Zheng Y."/>
            <person name="Sakai Y."/>
            <person name="Toyoda A."/>
            <person name="Minakuchi Y."/>
            <person name="Abe K."/>
            <person name="Yokota A."/>
            <person name="Yabe S."/>
        </authorList>
    </citation>
    <scope>NUCLEOTIDE SEQUENCE [LARGE SCALE GENOMIC DNA]</scope>
    <source>
        <strain evidence="12">S-27</strain>
    </source>
</reference>
<comment type="similarity">
    <text evidence="1 7">Belongs to the thioredoxin family.</text>
</comment>
<dbReference type="Pfam" id="PF00085">
    <property type="entry name" value="Thioredoxin"/>
    <property type="match status" value="1"/>
</dbReference>
<dbReference type="NCBIfam" id="TIGR01068">
    <property type="entry name" value="thioredoxin"/>
    <property type="match status" value="1"/>
</dbReference>
<evidence type="ECO:0000313" key="11">
    <source>
        <dbReference type="EMBL" id="GCE06331.1"/>
    </source>
</evidence>
<dbReference type="PIRSF" id="PIRSF000077">
    <property type="entry name" value="Thioredoxin"/>
    <property type="match status" value="1"/>
</dbReference>
<feature type="site" description="Deprotonates C-terminal active site Cys" evidence="8">
    <location>
        <position position="28"/>
    </location>
</feature>
<evidence type="ECO:0000256" key="3">
    <source>
        <dbReference type="ARBA" id="ARBA00022982"/>
    </source>
</evidence>
<evidence type="ECO:0000256" key="2">
    <source>
        <dbReference type="ARBA" id="ARBA00022448"/>
    </source>
</evidence>
<evidence type="ECO:0000256" key="6">
    <source>
        <dbReference type="NCBIfam" id="TIGR01068"/>
    </source>
</evidence>
<keyword evidence="4 9" id="KW-1015">Disulfide bond</keyword>
<evidence type="ECO:0000313" key="12">
    <source>
        <dbReference type="Proteomes" id="UP000287224"/>
    </source>
</evidence>
<dbReference type="PROSITE" id="PS51352">
    <property type="entry name" value="THIOREDOXIN_2"/>
    <property type="match status" value="1"/>
</dbReference>
<evidence type="ECO:0000256" key="4">
    <source>
        <dbReference type="ARBA" id="ARBA00023157"/>
    </source>
</evidence>